<gene>
    <name evidence="3" type="ORF">BEP19_06615</name>
</gene>
<evidence type="ECO:0000256" key="1">
    <source>
        <dbReference type="ARBA" id="ARBA00022603"/>
    </source>
</evidence>
<dbReference type="Proteomes" id="UP000284219">
    <property type="component" value="Unassembled WGS sequence"/>
</dbReference>
<dbReference type="Pfam" id="PF02636">
    <property type="entry name" value="Methyltransf_28"/>
    <property type="match status" value="1"/>
</dbReference>
<dbReference type="InterPro" id="IPR029063">
    <property type="entry name" value="SAM-dependent_MTases_sf"/>
</dbReference>
<keyword evidence="1" id="KW-0489">Methyltransferase</keyword>
<keyword evidence="4" id="KW-1185">Reference proteome</keyword>
<dbReference type="EMBL" id="MCHY01000008">
    <property type="protein sequence ID" value="RKD24077.1"/>
    <property type="molecule type" value="Genomic_DNA"/>
</dbReference>
<dbReference type="Gene3D" id="3.40.50.12710">
    <property type="match status" value="1"/>
</dbReference>
<name>A0A419SJC2_9BACL</name>
<evidence type="ECO:0000256" key="2">
    <source>
        <dbReference type="ARBA" id="ARBA00022679"/>
    </source>
</evidence>
<reference evidence="3 4" key="1">
    <citation type="submission" date="2016-08" db="EMBL/GenBank/DDBJ databases">
        <title>Novel Firmicute Genomes.</title>
        <authorList>
            <person name="Poppleton D.I."/>
            <person name="Gribaldo S."/>
        </authorList>
    </citation>
    <scope>NUCLEOTIDE SEQUENCE [LARGE SCALE GENOMIC DNA]</scope>
    <source>
        <strain evidence="3 4">RAOx-1</strain>
    </source>
</reference>
<dbReference type="GO" id="GO:0035243">
    <property type="term" value="F:protein-arginine omega-N symmetric methyltransferase activity"/>
    <property type="evidence" value="ECO:0007669"/>
    <property type="project" value="TreeGrafter"/>
</dbReference>
<accession>A0A419SJC2</accession>
<protein>
    <recommendedName>
        <fullName evidence="5">SAM-dependent methyltransferase</fullName>
    </recommendedName>
</protein>
<evidence type="ECO:0008006" key="5">
    <source>
        <dbReference type="Google" id="ProtNLM"/>
    </source>
</evidence>
<dbReference type="PANTHER" id="PTHR12049:SF7">
    <property type="entry name" value="PROTEIN ARGININE METHYLTRANSFERASE NDUFAF7, MITOCHONDRIAL"/>
    <property type="match status" value="1"/>
</dbReference>
<dbReference type="PANTHER" id="PTHR12049">
    <property type="entry name" value="PROTEIN ARGININE METHYLTRANSFERASE NDUFAF7, MITOCHONDRIAL"/>
    <property type="match status" value="1"/>
</dbReference>
<evidence type="ECO:0000313" key="3">
    <source>
        <dbReference type="EMBL" id="RKD24077.1"/>
    </source>
</evidence>
<dbReference type="OrthoDB" id="9794208at2"/>
<organism evidence="3 4">
    <name type="scientific">Ammoniphilus oxalaticus</name>
    <dbReference type="NCBI Taxonomy" id="66863"/>
    <lineage>
        <taxon>Bacteria</taxon>
        <taxon>Bacillati</taxon>
        <taxon>Bacillota</taxon>
        <taxon>Bacilli</taxon>
        <taxon>Bacillales</taxon>
        <taxon>Paenibacillaceae</taxon>
        <taxon>Aneurinibacillus group</taxon>
        <taxon>Ammoniphilus</taxon>
    </lineage>
</organism>
<keyword evidence="2" id="KW-0808">Transferase</keyword>
<proteinExistence type="predicted"/>
<dbReference type="GO" id="GO:0032259">
    <property type="term" value="P:methylation"/>
    <property type="evidence" value="ECO:0007669"/>
    <property type="project" value="UniProtKB-KW"/>
</dbReference>
<sequence>MSLKQIIQQQIESQNGQTISFYDFMELALYHPQQGYYSQARQKIGKEGDFYTSVSVGTIFGEVLARTLAEMAEQLTGNENCYLIEFGGGSGALAQQILREWKQRFPQLLSRVEMIMIEKSPYHRELQQESLEGFKARWFNDWEAARKQLGEMNAVVYSNELLDAFPVYILEYNGTDWQEVRVTWDGEKDQFVEVLVNIGSDQLKSYLQREKPYIPKIAGYRIEVNLDAENWLRQIGQGLKQGYLLTIDYGYEREELYRPQRKDGTLMCYYQHQVSTDPLADPGNKDITTHIHFSALMELGAQIGVENLGLLRQRQFLINGGILNMLQDHQAGDLYYDAVAKRNRAIRQLIMPGGMGDTFQALVQAKGEVKRDLESLKPKGWM</sequence>
<comment type="caution">
    <text evidence="3">The sequence shown here is derived from an EMBL/GenBank/DDBJ whole genome shotgun (WGS) entry which is preliminary data.</text>
</comment>
<dbReference type="SUPFAM" id="SSF53335">
    <property type="entry name" value="S-adenosyl-L-methionine-dependent methyltransferases"/>
    <property type="match status" value="1"/>
</dbReference>
<dbReference type="AlphaFoldDB" id="A0A419SJC2"/>
<dbReference type="InterPro" id="IPR038375">
    <property type="entry name" value="NDUFAF7_sf"/>
</dbReference>
<dbReference type="RefSeq" id="WP_120189335.1">
    <property type="nucleotide sequence ID" value="NZ_MCHY01000008.1"/>
</dbReference>
<dbReference type="InterPro" id="IPR003788">
    <property type="entry name" value="NDUFAF7"/>
</dbReference>
<evidence type="ECO:0000313" key="4">
    <source>
        <dbReference type="Proteomes" id="UP000284219"/>
    </source>
</evidence>